<dbReference type="EMBL" id="BARS01018885">
    <property type="protein sequence ID" value="GAF86150.1"/>
    <property type="molecule type" value="Genomic_DNA"/>
</dbReference>
<dbReference type="SUPFAM" id="SSF53098">
    <property type="entry name" value="Ribonuclease H-like"/>
    <property type="match status" value="1"/>
</dbReference>
<evidence type="ECO:0000313" key="1">
    <source>
        <dbReference type="EMBL" id="GAF86150.1"/>
    </source>
</evidence>
<dbReference type="GO" id="GO:0003676">
    <property type="term" value="F:nucleic acid binding"/>
    <property type="evidence" value="ECO:0007669"/>
    <property type="project" value="InterPro"/>
</dbReference>
<reference evidence="1" key="1">
    <citation type="journal article" date="2014" name="Front. Microbiol.">
        <title>High frequency of phylogenetically diverse reductive dehalogenase-homologous genes in deep subseafloor sedimentary metagenomes.</title>
        <authorList>
            <person name="Kawai M."/>
            <person name="Futagami T."/>
            <person name="Toyoda A."/>
            <person name="Takaki Y."/>
            <person name="Nishi S."/>
            <person name="Hori S."/>
            <person name="Arai W."/>
            <person name="Tsubouchi T."/>
            <person name="Morono Y."/>
            <person name="Uchiyama I."/>
            <person name="Ito T."/>
            <person name="Fujiyama A."/>
            <person name="Inagaki F."/>
            <person name="Takami H."/>
        </authorList>
    </citation>
    <scope>NUCLEOTIDE SEQUENCE</scope>
    <source>
        <strain evidence="1">Expedition CK06-06</strain>
    </source>
</reference>
<dbReference type="InterPro" id="IPR012337">
    <property type="entry name" value="RNaseH-like_sf"/>
</dbReference>
<proteinExistence type="predicted"/>
<dbReference type="Gene3D" id="3.30.420.10">
    <property type="entry name" value="Ribonuclease H-like superfamily/Ribonuclease H"/>
    <property type="match status" value="1"/>
</dbReference>
<protein>
    <submittedName>
        <fullName evidence="1">Uncharacterized protein</fullName>
    </submittedName>
</protein>
<comment type="caution">
    <text evidence="1">The sequence shown here is derived from an EMBL/GenBank/DDBJ whole genome shotgun (WGS) entry which is preliminary data.</text>
</comment>
<sequence length="176" mass="19986">GIRLLDLSAKVVFPKRFNAMLDEEDNKSTALSNTTLQLVAEKLEQLEGDAPVEILCDKHGGRDYYQPLLMMHLAGGLPQTLQEGREISRYRIEGERTLDISFRMKAESLMPVALSSMLAKYLRELAMVSLNKFWAERIEGLKPTAGYPVDAKRFLAEISGEVEKLGIPRDDFWRKK</sequence>
<gene>
    <name evidence="1" type="ORF">S01H1_30669</name>
</gene>
<dbReference type="InterPro" id="IPR036397">
    <property type="entry name" value="RNaseH_sf"/>
</dbReference>
<name>X0UCE1_9ZZZZ</name>
<accession>X0UCE1</accession>
<dbReference type="AlphaFoldDB" id="X0UCE1"/>
<feature type="non-terminal residue" evidence="1">
    <location>
        <position position="1"/>
    </location>
</feature>
<organism evidence="1">
    <name type="scientific">marine sediment metagenome</name>
    <dbReference type="NCBI Taxonomy" id="412755"/>
    <lineage>
        <taxon>unclassified sequences</taxon>
        <taxon>metagenomes</taxon>
        <taxon>ecological metagenomes</taxon>
    </lineage>
</organism>